<comment type="caution">
    <text evidence="2">The sequence shown here is derived from an EMBL/GenBank/DDBJ whole genome shotgun (WGS) entry which is preliminary data.</text>
</comment>
<feature type="region of interest" description="Disordered" evidence="1">
    <location>
        <begin position="797"/>
        <end position="830"/>
    </location>
</feature>
<name>A0A494X2W1_9BURK</name>
<dbReference type="Proteomes" id="UP000270342">
    <property type="component" value="Unassembled WGS sequence"/>
</dbReference>
<evidence type="ECO:0000313" key="3">
    <source>
        <dbReference type="Proteomes" id="UP000270342"/>
    </source>
</evidence>
<dbReference type="Gene3D" id="1.10.530.10">
    <property type="match status" value="1"/>
</dbReference>
<reference evidence="2 3" key="1">
    <citation type="submission" date="2018-10" db="EMBL/GenBank/DDBJ databases">
        <title>Robbsia sp. DHC34, isolated from soil.</title>
        <authorList>
            <person name="Gao Z.-H."/>
            <person name="Qiu L.-H."/>
        </authorList>
    </citation>
    <scope>NUCLEOTIDE SEQUENCE [LARGE SCALE GENOMIC DNA]</scope>
    <source>
        <strain evidence="2 3">DHC34</strain>
    </source>
</reference>
<feature type="compositionally biased region" description="Polar residues" evidence="1">
    <location>
        <begin position="97"/>
        <end position="107"/>
    </location>
</feature>
<feature type="compositionally biased region" description="Low complexity" evidence="1">
    <location>
        <begin position="811"/>
        <end position="828"/>
    </location>
</feature>
<gene>
    <name evidence="2" type="ORF">D7S86_26995</name>
</gene>
<proteinExistence type="predicted"/>
<dbReference type="InterPro" id="IPR023346">
    <property type="entry name" value="Lysozyme-like_dom_sf"/>
</dbReference>
<accession>A0A494X2W1</accession>
<evidence type="ECO:0000256" key="1">
    <source>
        <dbReference type="SAM" id="MobiDB-lite"/>
    </source>
</evidence>
<evidence type="ECO:0000313" key="2">
    <source>
        <dbReference type="EMBL" id="RKP44680.1"/>
    </source>
</evidence>
<dbReference type="AlphaFoldDB" id="A0A494X2W1"/>
<organism evidence="2 3">
    <name type="scientific">Pararobbsia silviterrae</name>
    <dbReference type="NCBI Taxonomy" id="1792498"/>
    <lineage>
        <taxon>Bacteria</taxon>
        <taxon>Pseudomonadati</taxon>
        <taxon>Pseudomonadota</taxon>
        <taxon>Betaproteobacteria</taxon>
        <taxon>Burkholderiales</taxon>
        <taxon>Burkholderiaceae</taxon>
        <taxon>Pararobbsia</taxon>
    </lineage>
</organism>
<sequence>MADAMNKLAKSVADANKVEYKAPGLEAVSKDLAKIQKQFQDAIRQSTGLRNALKNSGQNADAGILNIDWNRLNIDPKIAASLKARTIAFATQGTSLDTKNTFGQATPNPAPAPRDRQSQSSTRGPGVGTQAAQSFASGVGGAAGQIGNSAIKGAASGAKAGVDPDEGGINILGGVGGLLKGAGIGAVIAGGLAAGKAVSNGIDMAKDRAMTLDTLKRQMGDLGFSFDELKESAKGVSVSLGVNSAEFARLEQQNLQASHGIVGNELHDSTEFGVGAARAYGMDPSAYLAFQGQMRAIDPATDHRQLATYIAEAINGAGSKALPQEVIQAIQSLSSSTSRLALYAPNVGAEGSAFTSMLRDNKVGMTPDVAQAILGQANSSMMNMGSAGEAGKNFIMQALNDQGGTTMNPLEARELASGGLFATPRTRFAPNSTYAKFVNDDARMSALANGPNADRTNMEAIRAYADKVSGGNKELELDLAQNLYGLSTQDQAAALLGANPTSYGKLGKLLEKSGVSLNDVNGSGLATLGRLSGASDMWDLNGIYQDLQQRTGNSALSDSAKSDLEKAHATGDFDTFQQAIAKAVASMGQTETTATQMRKLGTGVDDLEIGVGDKALTVLTTIEGGIDKLVNYFTSGAGGLADQVSNSLDIGVHPSGPGGTTPAQWNNYGSYTLAQKQRVISSMEEQYNLPAGLLKGVWGTESSYGRDATKASSAGALGNFQEMPGTIKRYGVKIGDFASEADGSARQLSDLIALHNGDVKEALLDYGGFNPKDPNRAVRGAGYIAKVEEAGGVNELGPQIIPEADNKLPTSDPSSSSKAAKAAPSSGSTDTVVVDMNFNVLDASTGQKKTLNTSVNVPRGSGTQYVSVTGQ</sequence>
<dbReference type="EMBL" id="RBZU01000019">
    <property type="protein sequence ID" value="RKP44680.1"/>
    <property type="molecule type" value="Genomic_DNA"/>
</dbReference>
<protein>
    <submittedName>
        <fullName evidence="2">Lytic transglycosylase domain-containing protein</fullName>
    </submittedName>
</protein>
<feature type="region of interest" description="Disordered" evidence="1">
    <location>
        <begin position="845"/>
        <end position="871"/>
    </location>
</feature>
<dbReference type="SUPFAM" id="SSF53955">
    <property type="entry name" value="Lysozyme-like"/>
    <property type="match status" value="1"/>
</dbReference>
<keyword evidence="3" id="KW-1185">Reference proteome</keyword>
<feature type="region of interest" description="Disordered" evidence="1">
    <location>
        <begin position="97"/>
        <end position="134"/>
    </location>
</feature>